<comment type="subcellular location">
    <subcellularLocation>
        <location evidence="1">Membrane</location>
        <topology evidence="1">Multi-pass membrane protein</topology>
    </subcellularLocation>
</comment>
<sequence length="251" mass="26012">MSRGSAVEEFGAAAAWAIAQGYALSVPFVLGVHELWAAVALVVAVVGFQFLLYDAGAPNAAVQLAAFLSQGLGKEEEEAQGTGTRSRKKKLEEKKEAERIRLGTAVRTISSTMAGSVVGSVFARDTLAWLGFSAEGMKPPVTHFPDLGDNFVLGVEVATSLAICALSVIVFPKRPVVGLAGLFLVPVPAALVGVPGIDPAWSLGRAFAAKDFQNNSLYLVGPFAGALAFGLACHLGSKAKSAAGAKKRKTN</sequence>
<organism evidence="7 8">
    <name type="scientific">Chloropicon primus</name>
    <dbReference type="NCBI Taxonomy" id="1764295"/>
    <lineage>
        <taxon>Eukaryota</taxon>
        <taxon>Viridiplantae</taxon>
        <taxon>Chlorophyta</taxon>
        <taxon>Chloropicophyceae</taxon>
        <taxon>Chloropicales</taxon>
        <taxon>Chloropicaceae</taxon>
        <taxon>Chloropicon</taxon>
    </lineage>
</organism>
<protein>
    <submittedName>
        <fullName evidence="7">Uncharacterized protein</fullName>
    </submittedName>
</protein>
<proteinExistence type="predicted"/>
<feature type="transmembrane region" description="Helical" evidence="5">
    <location>
        <begin position="217"/>
        <end position="237"/>
    </location>
</feature>
<evidence type="ECO:0000256" key="2">
    <source>
        <dbReference type="ARBA" id="ARBA00022692"/>
    </source>
</evidence>
<keyword evidence="4 5" id="KW-0472">Membrane</keyword>
<reference evidence="7 8" key="1">
    <citation type="submission" date="2018-07" db="EMBL/GenBank/DDBJ databases">
        <title>The complete nuclear genome of the prasinophyte Chloropicon primus (CCMP1205).</title>
        <authorList>
            <person name="Pombert J.-F."/>
            <person name="Otis C."/>
            <person name="Turmel M."/>
            <person name="Lemieux C."/>
        </authorList>
    </citation>
    <scope>NUCLEOTIDE SEQUENCE [LARGE SCALE GENOMIC DNA]</scope>
    <source>
        <strain evidence="7 8">CCMP1205</strain>
    </source>
</reference>
<keyword evidence="8" id="KW-1185">Reference proteome</keyword>
<dbReference type="GO" id="GO:0016020">
    <property type="term" value="C:membrane"/>
    <property type="evidence" value="ECO:0007669"/>
    <property type="project" value="UniProtKB-SubCell"/>
</dbReference>
<reference evidence="6" key="2">
    <citation type="submission" date="2021-01" db="EMBL/GenBank/DDBJ databases">
        <authorList>
            <person name="Corre E."/>
            <person name="Pelletier E."/>
            <person name="Niang G."/>
            <person name="Scheremetjew M."/>
            <person name="Finn R."/>
            <person name="Kale V."/>
            <person name="Holt S."/>
            <person name="Cochrane G."/>
            <person name="Meng A."/>
            <person name="Brown T."/>
            <person name="Cohen L."/>
        </authorList>
    </citation>
    <scope>NUCLEOTIDE SEQUENCE</scope>
    <source>
        <strain evidence="6">CCMP1205</strain>
    </source>
</reference>
<dbReference type="InterPro" id="IPR023271">
    <property type="entry name" value="Aquaporin-like"/>
</dbReference>
<dbReference type="EMBL" id="CP031044">
    <property type="protein sequence ID" value="QDZ23931.1"/>
    <property type="molecule type" value="Genomic_DNA"/>
</dbReference>
<dbReference type="SUPFAM" id="SSF81338">
    <property type="entry name" value="Aquaporin-like"/>
    <property type="match status" value="1"/>
</dbReference>
<dbReference type="EMBL" id="HBHL01003829">
    <property type="protein sequence ID" value="CAD9713545.1"/>
    <property type="molecule type" value="Transcribed_RNA"/>
</dbReference>
<name>A0A5B8MUC5_9CHLO</name>
<dbReference type="AlphaFoldDB" id="A0A5B8MUC5"/>
<gene>
    <name evidence="7" type="ORF">A3770_11p64490</name>
    <name evidence="6" type="ORF">CPRI1469_LOCUS2397</name>
</gene>
<accession>A0A5B8MUC5</accession>
<evidence type="ECO:0000313" key="7">
    <source>
        <dbReference type="EMBL" id="QDZ23931.1"/>
    </source>
</evidence>
<feature type="transmembrane region" description="Helical" evidence="5">
    <location>
        <begin position="35"/>
        <end position="53"/>
    </location>
</feature>
<keyword evidence="2 5" id="KW-0812">Transmembrane</keyword>
<keyword evidence="3 5" id="KW-1133">Transmembrane helix</keyword>
<feature type="transmembrane region" description="Helical" evidence="5">
    <location>
        <begin position="176"/>
        <end position="197"/>
    </location>
</feature>
<dbReference type="Gene3D" id="1.20.1080.10">
    <property type="entry name" value="Glycerol uptake facilitator protein"/>
    <property type="match status" value="1"/>
</dbReference>
<dbReference type="Proteomes" id="UP000316726">
    <property type="component" value="Chromosome 11"/>
</dbReference>
<evidence type="ECO:0000256" key="5">
    <source>
        <dbReference type="SAM" id="Phobius"/>
    </source>
</evidence>
<feature type="transmembrane region" description="Helical" evidence="5">
    <location>
        <begin position="151"/>
        <end position="171"/>
    </location>
</feature>
<evidence type="ECO:0000256" key="3">
    <source>
        <dbReference type="ARBA" id="ARBA00022989"/>
    </source>
</evidence>
<evidence type="ECO:0000256" key="1">
    <source>
        <dbReference type="ARBA" id="ARBA00004141"/>
    </source>
</evidence>
<evidence type="ECO:0000256" key="4">
    <source>
        <dbReference type="ARBA" id="ARBA00023136"/>
    </source>
</evidence>
<evidence type="ECO:0000313" key="8">
    <source>
        <dbReference type="Proteomes" id="UP000316726"/>
    </source>
</evidence>
<evidence type="ECO:0000313" key="6">
    <source>
        <dbReference type="EMBL" id="CAD9713545.1"/>
    </source>
</evidence>